<comment type="caution">
    <text evidence="1">The sequence shown here is derived from an EMBL/GenBank/DDBJ whole genome shotgun (WGS) entry which is preliminary data.</text>
</comment>
<dbReference type="EMBL" id="BTRK01000001">
    <property type="protein sequence ID" value="GMR32009.1"/>
    <property type="molecule type" value="Genomic_DNA"/>
</dbReference>
<accession>A0AAN4Z2B6</accession>
<organism evidence="1 2">
    <name type="scientific">Pristionchus mayeri</name>
    <dbReference type="NCBI Taxonomy" id="1317129"/>
    <lineage>
        <taxon>Eukaryota</taxon>
        <taxon>Metazoa</taxon>
        <taxon>Ecdysozoa</taxon>
        <taxon>Nematoda</taxon>
        <taxon>Chromadorea</taxon>
        <taxon>Rhabditida</taxon>
        <taxon>Rhabditina</taxon>
        <taxon>Diplogasteromorpha</taxon>
        <taxon>Diplogasteroidea</taxon>
        <taxon>Neodiplogasteridae</taxon>
        <taxon>Pristionchus</taxon>
    </lineage>
</organism>
<gene>
    <name evidence="1" type="ORF">PMAYCL1PPCAC_02204</name>
</gene>
<reference evidence="2" key="1">
    <citation type="submission" date="2022-10" db="EMBL/GenBank/DDBJ databases">
        <title>Genome assembly of Pristionchus species.</title>
        <authorList>
            <person name="Yoshida K."/>
            <person name="Sommer R.J."/>
        </authorList>
    </citation>
    <scope>NUCLEOTIDE SEQUENCE [LARGE SCALE GENOMIC DNA]</scope>
    <source>
        <strain evidence="2">RS5460</strain>
    </source>
</reference>
<keyword evidence="2" id="KW-1185">Reference proteome</keyword>
<sequence>VEDLESGDVEYSDEVISVESLLIESHVALLDQPVEDTGVESLCHRTHRPVDLLHVLALVHPLGSDLHTRLQQSLEEFLGLDSVHRCSTLSVVGSISLSLFFSRSLLELHV</sequence>
<feature type="non-terminal residue" evidence="1">
    <location>
        <position position="1"/>
    </location>
</feature>
<name>A0AAN4Z2B6_9BILA</name>
<feature type="non-terminal residue" evidence="1">
    <location>
        <position position="110"/>
    </location>
</feature>
<evidence type="ECO:0000313" key="1">
    <source>
        <dbReference type="EMBL" id="GMR32009.1"/>
    </source>
</evidence>
<protein>
    <submittedName>
        <fullName evidence="1">Uncharacterized protein</fullName>
    </submittedName>
</protein>
<proteinExistence type="predicted"/>
<dbReference type="Proteomes" id="UP001328107">
    <property type="component" value="Unassembled WGS sequence"/>
</dbReference>
<evidence type="ECO:0000313" key="2">
    <source>
        <dbReference type="Proteomes" id="UP001328107"/>
    </source>
</evidence>
<dbReference type="AlphaFoldDB" id="A0AAN4Z2B6"/>